<protein>
    <recommendedName>
        <fullName evidence="12">Cardiolipin synthase</fullName>
        <ecNumber evidence="12">2.7.8.-</ecNumber>
    </recommendedName>
</protein>
<feature type="domain" description="PLD phosphodiesterase" evidence="14">
    <location>
        <begin position="208"/>
        <end position="235"/>
    </location>
</feature>
<dbReference type="GO" id="GO:0032049">
    <property type="term" value="P:cardiolipin biosynthetic process"/>
    <property type="evidence" value="ECO:0007669"/>
    <property type="project" value="UniProtKB-UniRule"/>
</dbReference>
<evidence type="ECO:0000256" key="5">
    <source>
        <dbReference type="ARBA" id="ARBA00022692"/>
    </source>
</evidence>
<dbReference type="AlphaFoldDB" id="A0A1N7P9D3"/>
<proteinExistence type="predicted"/>
<dbReference type="RefSeq" id="WP_076517031.1">
    <property type="nucleotide sequence ID" value="NZ_FTOH01000009.1"/>
</dbReference>
<keyword evidence="9 13" id="KW-0472">Membrane</keyword>
<evidence type="ECO:0000256" key="8">
    <source>
        <dbReference type="ARBA" id="ARBA00023098"/>
    </source>
</evidence>
<dbReference type="STRING" id="484498.SAMN05421686_10930"/>
<evidence type="ECO:0000256" key="7">
    <source>
        <dbReference type="ARBA" id="ARBA00022989"/>
    </source>
</evidence>
<dbReference type="EMBL" id="FTOH01000009">
    <property type="protein sequence ID" value="SIT07194.1"/>
    <property type="molecule type" value="Genomic_DNA"/>
</dbReference>
<dbReference type="GO" id="GO:0008808">
    <property type="term" value="F:cardiolipin synthase activity"/>
    <property type="evidence" value="ECO:0007669"/>
    <property type="project" value="UniProtKB-UniRule"/>
</dbReference>
<evidence type="ECO:0000256" key="11">
    <source>
        <dbReference type="ARBA" id="ARBA00023264"/>
    </source>
</evidence>
<feature type="domain" description="PLD phosphodiesterase" evidence="14">
    <location>
        <begin position="382"/>
        <end position="409"/>
    </location>
</feature>
<evidence type="ECO:0000256" key="13">
    <source>
        <dbReference type="SAM" id="Phobius"/>
    </source>
</evidence>
<gene>
    <name evidence="15" type="ORF">SAMN05421686_10930</name>
</gene>
<evidence type="ECO:0000256" key="12">
    <source>
        <dbReference type="NCBIfam" id="TIGR04265"/>
    </source>
</evidence>
<dbReference type="Pfam" id="PF13091">
    <property type="entry name" value="PLDc_2"/>
    <property type="match status" value="2"/>
</dbReference>
<name>A0A1N7P9D3_9GAMM</name>
<dbReference type="OrthoDB" id="9762009at2"/>
<dbReference type="InterPro" id="IPR001736">
    <property type="entry name" value="PLipase_D/transphosphatidylase"/>
</dbReference>
<evidence type="ECO:0000256" key="2">
    <source>
        <dbReference type="ARBA" id="ARBA00022475"/>
    </source>
</evidence>
<dbReference type="GO" id="GO:0005886">
    <property type="term" value="C:plasma membrane"/>
    <property type="evidence" value="ECO:0007669"/>
    <property type="project" value="UniProtKB-SubCell"/>
</dbReference>
<evidence type="ECO:0000256" key="4">
    <source>
        <dbReference type="ARBA" id="ARBA00022679"/>
    </source>
</evidence>
<comment type="subcellular location">
    <subcellularLocation>
        <location evidence="1">Cell membrane</location>
        <topology evidence="1">Multi-pass membrane protein</topology>
    </subcellularLocation>
</comment>
<keyword evidence="10" id="KW-0594">Phospholipid biosynthesis</keyword>
<keyword evidence="4" id="KW-0808">Transferase</keyword>
<keyword evidence="5 13" id="KW-0812">Transmembrane</keyword>
<dbReference type="EC" id="2.7.8.-" evidence="12"/>
<dbReference type="SMART" id="SM00155">
    <property type="entry name" value="PLDc"/>
    <property type="match status" value="2"/>
</dbReference>
<reference evidence="16" key="1">
    <citation type="submission" date="2017-01" db="EMBL/GenBank/DDBJ databases">
        <authorList>
            <person name="Varghese N."/>
            <person name="Submissions S."/>
        </authorList>
    </citation>
    <scope>NUCLEOTIDE SEQUENCE [LARGE SCALE GENOMIC DNA]</scope>
    <source>
        <strain evidence="16">DSM 24913</strain>
    </source>
</reference>
<evidence type="ECO:0000256" key="10">
    <source>
        <dbReference type="ARBA" id="ARBA00023209"/>
    </source>
</evidence>
<evidence type="ECO:0000256" key="6">
    <source>
        <dbReference type="ARBA" id="ARBA00022737"/>
    </source>
</evidence>
<dbReference type="InterPro" id="IPR027379">
    <property type="entry name" value="CLS_N"/>
</dbReference>
<dbReference type="Proteomes" id="UP000185639">
    <property type="component" value="Unassembled WGS sequence"/>
</dbReference>
<keyword evidence="3" id="KW-0444">Lipid biosynthesis</keyword>
<keyword evidence="7 13" id="KW-1133">Transmembrane helix</keyword>
<dbReference type="PROSITE" id="PS50035">
    <property type="entry name" value="PLD"/>
    <property type="match status" value="2"/>
</dbReference>
<evidence type="ECO:0000256" key="1">
    <source>
        <dbReference type="ARBA" id="ARBA00004651"/>
    </source>
</evidence>
<sequence length="465" mass="53164">MEAFAWWVWPILLYIGGIAAAADALWQGRTAQGTAAWVLALVLMPLVALPVYLFFGSRRFRGYRRARRKKDTHLAKRQRQIRKTLTDAVLSPDTTTLPLQRLFRVPMLDGNDTQLLINGHDTFNAILNTVRTARHTVCVQFYTFRDDALGQCFADVLCQKAAEGVRIYLLYDEIGSGGLDKNFIRQMTDAGIEVSRFNPLKLRNRTNINFRNHRKLVIIDDHTTFVGGHNVGVEYLGKDPEIGHWRDTHMRVSGPVSLAFQLSFSEDWMWATGVTPELRWEQPQIMGKRKVMCINPSPADYYDSGSLFFTHMINTATERCWIVSPYFVPDQNVYAALQLAGLRGVDVRIILPGISDNWMVAQANRSYVASLQKAQVQFYTYTPGFLHQKVLLVDDEWSCVSSANLDNRSLRINFEIGALIKDKEFAAEIEAMMLDDLDHCRPTHVDQRWWKQLLARLLRLIAPVL</sequence>
<dbReference type="InterPro" id="IPR022924">
    <property type="entry name" value="Cardiolipin_synthase"/>
</dbReference>
<evidence type="ECO:0000256" key="3">
    <source>
        <dbReference type="ARBA" id="ARBA00022516"/>
    </source>
</evidence>
<accession>A0A1N7P9D3</accession>
<keyword evidence="16" id="KW-1185">Reference proteome</keyword>
<dbReference type="PANTHER" id="PTHR21248:SF22">
    <property type="entry name" value="PHOSPHOLIPASE D"/>
    <property type="match status" value="1"/>
</dbReference>
<organism evidence="15 16">
    <name type="scientific">Thalassolituus maritimus</name>
    <dbReference type="NCBI Taxonomy" id="484498"/>
    <lineage>
        <taxon>Bacteria</taxon>
        <taxon>Pseudomonadati</taxon>
        <taxon>Pseudomonadota</taxon>
        <taxon>Gammaproteobacteria</taxon>
        <taxon>Oceanospirillales</taxon>
        <taxon>Oceanospirillaceae</taxon>
        <taxon>Thalassolituus</taxon>
    </lineage>
</organism>
<dbReference type="SUPFAM" id="SSF56024">
    <property type="entry name" value="Phospholipase D/nuclease"/>
    <property type="match status" value="2"/>
</dbReference>
<dbReference type="PANTHER" id="PTHR21248">
    <property type="entry name" value="CARDIOLIPIN SYNTHASE"/>
    <property type="match status" value="1"/>
</dbReference>
<dbReference type="NCBIfam" id="TIGR04265">
    <property type="entry name" value="bac_cardiolipin"/>
    <property type="match status" value="1"/>
</dbReference>
<evidence type="ECO:0000313" key="16">
    <source>
        <dbReference type="Proteomes" id="UP000185639"/>
    </source>
</evidence>
<feature type="transmembrane region" description="Helical" evidence="13">
    <location>
        <begin position="37"/>
        <end position="55"/>
    </location>
</feature>
<keyword evidence="2" id="KW-1003">Cell membrane</keyword>
<dbReference type="Gene3D" id="3.30.870.10">
    <property type="entry name" value="Endonuclease Chain A"/>
    <property type="match status" value="2"/>
</dbReference>
<dbReference type="Pfam" id="PF13396">
    <property type="entry name" value="PLDc_N"/>
    <property type="match status" value="1"/>
</dbReference>
<keyword evidence="11" id="KW-1208">Phospholipid metabolism</keyword>
<keyword evidence="6" id="KW-0677">Repeat</keyword>
<evidence type="ECO:0000259" key="14">
    <source>
        <dbReference type="PROSITE" id="PS50035"/>
    </source>
</evidence>
<dbReference type="InterPro" id="IPR025202">
    <property type="entry name" value="PLD-like_dom"/>
</dbReference>
<evidence type="ECO:0000313" key="15">
    <source>
        <dbReference type="EMBL" id="SIT07194.1"/>
    </source>
</evidence>
<evidence type="ECO:0000256" key="9">
    <source>
        <dbReference type="ARBA" id="ARBA00023136"/>
    </source>
</evidence>
<keyword evidence="8" id="KW-0443">Lipid metabolism</keyword>